<protein>
    <recommendedName>
        <fullName evidence="4">Peptidase C1A papain C-terminal domain-containing protein</fullName>
    </recommendedName>
</protein>
<feature type="domain" description="Peptidase C1A papain C-terminal" evidence="4">
    <location>
        <begin position="269"/>
        <end position="479"/>
    </location>
</feature>
<evidence type="ECO:0000313" key="5">
    <source>
        <dbReference type="EMBL" id="GMT16253.1"/>
    </source>
</evidence>
<evidence type="ECO:0000256" key="3">
    <source>
        <dbReference type="SAM" id="Phobius"/>
    </source>
</evidence>
<reference evidence="5" key="1">
    <citation type="submission" date="2023-10" db="EMBL/GenBank/DDBJ databases">
        <title>Genome assembly of Pristionchus species.</title>
        <authorList>
            <person name="Yoshida K."/>
            <person name="Sommer R.J."/>
        </authorList>
    </citation>
    <scope>NUCLEOTIDE SEQUENCE</scope>
    <source>
        <strain evidence="5">RS5133</strain>
    </source>
</reference>
<dbReference type="InterPro" id="IPR000668">
    <property type="entry name" value="Peptidase_C1A_C"/>
</dbReference>
<proteinExistence type="inferred from homology"/>
<sequence>HRAGSLPLGNRSNDEVQTVVNPAYSGSIATTSGSARYSSRQEIVQMEMELPKAEALSPKNIQIILIVIFVVIGLLAISNAVQFIILTRSLPNGHNEVASASVESVGESPLPATERSTTEILATEQPTTTEAPVTSTTTTEAPTTTTTTETSTSTTTTTDPPTTAPEPREQFREVYRKYTEKFNREFTEEGLDNYVSNHDIFSLGAIDGIEVGETQFADLSLEQLARLLGNQDPWKYSTTMRCDIYTYLNDQQDEDLLNGLNLFSGDERLPARVNLTASLTSVKDQGTECSSGFAFAVAQLVGISTKSSLSPQSLLTDPHNFHCHKAETSRAMVTAAAEGVVDEKQLRFDKTIEWRESSVHNGTHYPPTGPCVIHGANTDFVNVDANDAITRFLAAHGAVIVELPVDRKFFFYKGGLYAPSDDVIGYQPAVVVGYSRRSQGEFWIVRNSYGAQWGQAGNIEVKKLLPSGGPPFDYAFAFYTVRA</sequence>
<dbReference type="EMBL" id="BTSY01000002">
    <property type="protein sequence ID" value="GMT16253.1"/>
    <property type="molecule type" value="Genomic_DNA"/>
</dbReference>
<comment type="caution">
    <text evidence="5">The sequence shown here is derived from an EMBL/GenBank/DDBJ whole genome shotgun (WGS) entry which is preliminary data.</text>
</comment>
<dbReference type="Proteomes" id="UP001432322">
    <property type="component" value="Unassembled WGS sequence"/>
</dbReference>
<keyword evidence="3" id="KW-0472">Membrane</keyword>
<keyword evidence="6" id="KW-1185">Reference proteome</keyword>
<evidence type="ECO:0000313" key="6">
    <source>
        <dbReference type="Proteomes" id="UP001432322"/>
    </source>
</evidence>
<dbReference type="Pfam" id="PF00112">
    <property type="entry name" value="Peptidase_C1"/>
    <property type="match status" value="1"/>
</dbReference>
<dbReference type="InterPro" id="IPR038765">
    <property type="entry name" value="Papain-like_cys_pep_sf"/>
</dbReference>
<comment type="similarity">
    <text evidence="1">Belongs to the peptidase C1 family.</text>
</comment>
<dbReference type="GO" id="GO:0008234">
    <property type="term" value="F:cysteine-type peptidase activity"/>
    <property type="evidence" value="ECO:0007669"/>
    <property type="project" value="InterPro"/>
</dbReference>
<name>A0AAV5VDI0_9BILA</name>
<keyword evidence="3" id="KW-0812">Transmembrane</keyword>
<accession>A0AAV5VDI0</accession>
<dbReference type="Gene3D" id="3.90.70.10">
    <property type="entry name" value="Cysteine proteinases"/>
    <property type="match status" value="1"/>
</dbReference>
<feature type="transmembrane region" description="Helical" evidence="3">
    <location>
        <begin position="63"/>
        <end position="85"/>
    </location>
</feature>
<dbReference type="GO" id="GO:0006508">
    <property type="term" value="P:proteolysis"/>
    <property type="evidence" value="ECO:0007669"/>
    <property type="project" value="InterPro"/>
</dbReference>
<feature type="compositionally biased region" description="Low complexity" evidence="2">
    <location>
        <begin position="126"/>
        <end position="161"/>
    </location>
</feature>
<feature type="non-terminal residue" evidence="5">
    <location>
        <position position="1"/>
    </location>
</feature>
<dbReference type="PANTHER" id="PTHR12411">
    <property type="entry name" value="CYSTEINE PROTEASE FAMILY C1-RELATED"/>
    <property type="match status" value="1"/>
</dbReference>
<dbReference type="AlphaFoldDB" id="A0AAV5VDI0"/>
<organism evidence="5 6">
    <name type="scientific">Pristionchus fissidentatus</name>
    <dbReference type="NCBI Taxonomy" id="1538716"/>
    <lineage>
        <taxon>Eukaryota</taxon>
        <taxon>Metazoa</taxon>
        <taxon>Ecdysozoa</taxon>
        <taxon>Nematoda</taxon>
        <taxon>Chromadorea</taxon>
        <taxon>Rhabditida</taxon>
        <taxon>Rhabditina</taxon>
        <taxon>Diplogasteromorpha</taxon>
        <taxon>Diplogasteroidea</taxon>
        <taxon>Neodiplogasteridae</taxon>
        <taxon>Pristionchus</taxon>
    </lineage>
</organism>
<gene>
    <name evidence="5" type="ORF">PFISCL1PPCAC_7550</name>
</gene>
<dbReference type="SMART" id="SM00645">
    <property type="entry name" value="Pept_C1"/>
    <property type="match status" value="1"/>
</dbReference>
<keyword evidence="3" id="KW-1133">Transmembrane helix</keyword>
<feature type="region of interest" description="Disordered" evidence="2">
    <location>
        <begin position="101"/>
        <end position="167"/>
    </location>
</feature>
<evidence type="ECO:0000256" key="2">
    <source>
        <dbReference type="SAM" id="MobiDB-lite"/>
    </source>
</evidence>
<evidence type="ECO:0000256" key="1">
    <source>
        <dbReference type="ARBA" id="ARBA00008455"/>
    </source>
</evidence>
<dbReference type="SUPFAM" id="SSF54001">
    <property type="entry name" value="Cysteine proteinases"/>
    <property type="match status" value="1"/>
</dbReference>
<evidence type="ECO:0000259" key="4">
    <source>
        <dbReference type="SMART" id="SM00645"/>
    </source>
</evidence>
<dbReference type="InterPro" id="IPR013128">
    <property type="entry name" value="Peptidase_C1A"/>
</dbReference>